<name>A0A6B0VNA9_9EURY</name>
<evidence type="ECO:0000256" key="1">
    <source>
        <dbReference type="ARBA" id="ARBA00007871"/>
    </source>
</evidence>
<dbReference type="Gene3D" id="1.10.10.10">
    <property type="entry name" value="Winged helix-like DNA-binding domain superfamily/Winged helix DNA-binding domain"/>
    <property type="match status" value="1"/>
</dbReference>
<dbReference type="RefSeq" id="WP_160064455.1">
    <property type="nucleotide sequence ID" value="NZ_WUYX01000027.1"/>
</dbReference>
<dbReference type="InterPro" id="IPR036390">
    <property type="entry name" value="WH_DNA-bd_sf"/>
</dbReference>
<dbReference type="Gene3D" id="1.10.60.10">
    <property type="entry name" value="Iron dependent repressor, metal binding and dimerisation domain"/>
    <property type="match status" value="1"/>
</dbReference>
<keyword evidence="7" id="KW-1185">Reference proteome</keyword>
<keyword evidence="2" id="KW-0805">Transcription regulation</keyword>
<dbReference type="SUPFAM" id="SSF47979">
    <property type="entry name" value="Iron-dependent repressor protein, dimerization domain"/>
    <property type="match status" value="1"/>
</dbReference>
<dbReference type="AlphaFoldDB" id="A0A6B0VNA9"/>
<evidence type="ECO:0000256" key="3">
    <source>
        <dbReference type="ARBA" id="ARBA00023125"/>
    </source>
</evidence>
<proteinExistence type="inferred from homology"/>
<dbReference type="GO" id="GO:0046983">
    <property type="term" value="F:protein dimerization activity"/>
    <property type="evidence" value="ECO:0007669"/>
    <property type="project" value="InterPro"/>
</dbReference>
<dbReference type="GO" id="GO:0003700">
    <property type="term" value="F:DNA-binding transcription factor activity"/>
    <property type="evidence" value="ECO:0007669"/>
    <property type="project" value="InterPro"/>
</dbReference>
<dbReference type="Pfam" id="PF02742">
    <property type="entry name" value="Fe_dep_repr_C"/>
    <property type="match status" value="1"/>
</dbReference>
<comment type="caution">
    <text evidence="6">The sequence shown here is derived from an EMBL/GenBank/DDBJ whole genome shotgun (WGS) entry which is preliminary data.</text>
</comment>
<evidence type="ECO:0000256" key="2">
    <source>
        <dbReference type="ARBA" id="ARBA00023015"/>
    </source>
</evidence>
<dbReference type="OrthoDB" id="24735at2157"/>
<evidence type="ECO:0000259" key="5">
    <source>
        <dbReference type="PROSITE" id="PS50944"/>
    </source>
</evidence>
<gene>
    <name evidence="6" type="ORF">GS429_08240</name>
</gene>
<feature type="domain" description="HTH dtxR-type" evidence="5">
    <location>
        <begin position="3"/>
        <end position="65"/>
    </location>
</feature>
<evidence type="ECO:0000313" key="7">
    <source>
        <dbReference type="Proteomes" id="UP000434101"/>
    </source>
</evidence>
<comment type="similarity">
    <text evidence="1">Belongs to the DtxR/MntR family.</text>
</comment>
<dbReference type="SUPFAM" id="SSF46785">
    <property type="entry name" value="Winged helix' DNA-binding domain"/>
    <property type="match status" value="1"/>
</dbReference>
<dbReference type="InterPro" id="IPR036421">
    <property type="entry name" value="Fe_dep_repressor_sf"/>
</dbReference>
<dbReference type="InterPro" id="IPR050536">
    <property type="entry name" value="DtxR_MntR_Metal-Reg"/>
</dbReference>
<dbReference type="Proteomes" id="UP000434101">
    <property type="component" value="Unassembled WGS sequence"/>
</dbReference>
<evidence type="ECO:0000256" key="4">
    <source>
        <dbReference type="ARBA" id="ARBA00023163"/>
    </source>
</evidence>
<dbReference type="InterPro" id="IPR007167">
    <property type="entry name" value="Fe-transptr_FeoA-like"/>
</dbReference>
<dbReference type="InterPro" id="IPR022689">
    <property type="entry name" value="Iron_dep_repressor"/>
</dbReference>
<dbReference type="InterPro" id="IPR022687">
    <property type="entry name" value="HTH_DTXR"/>
</dbReference>
<keyword evidence="4" id="KW-0804">Transcription</keyword>
<dbReference type="PROSITE" id="PS50944">
    <property type="entry name" value="HTH_DTXR"/>
    <property type="match status" value="1"/>
</dbReference>
<dbReference type="SMART" id="SM00899">
    <property type="entry name" value="FeoA"/>
    <property type="match status" value="1"/>
</dbReference>
<dbReference type="PANTHER" id="PTHR33238:SF7">
    <property type="entry name" value="IRON-DEPENDENT TRANSCRIPTIONAL REGULATOR"/>
    <property type="match status" value="1"/>
</dbReference>
<organism evidence="6 7">
    <name type="scientific">Natronorubrum halalkaliphilum</name>
    <dbReference type="NCBI Taxonomy" id="2691917"/>
    <lineage>
        <taxon>Archaea</taxon>
        <taxon>Methanobacteriati</taxon>
        <taxon>Methanobacteriota</taxon>
        <taxon>Stenosarchaea group</taxon>
        <taxon>Halobacteria</taxon>
        <taxon>Halobacteriales</taxon>
        <taxon>Natrialbaceae</taxon>
        <taxon>Natronorubrum</taxon>
    </lineage>
</organism>
<dbReference type="Pfam" id="PF01325">
    <property type="entry name" value="Fe_dep_repress"/>
    <property type="match status" value="1"/>
</dbReference>
<keyword evidence="3" id="KW-0238">DNA-binding</keyword>
<dbReference type="GO" id="GO:0046914">
    <property type="term" value="F:transition metal ion binding"/>
    <property type="evidence" value="ECO:0007669"/>
    <property type="project" value="InterPro"/>
</dbReference>
<evidence type="ECO:0000313" key="6">
    <source>
        <dbReference type="EMBL" id="MXV62049.1"/>
    </source>
</evidence>
<dbReference type="InterPro" id="IPR036388">
    <property type="entry name" value="WH-like_DNA-bd_sf"/>
</dbReference>
<dbReference type="Pfam" id="PF04023">
    <property type="entry name" value="FeoA"/>
    <property type="match status" value="1"/>
</dbReference>
<dbReference type="PANTHER" id="PTHR33238">
    <property type="entry name" value="IRON (METAL) DEPENDENT REPRESSOR, DTXR FAMILY"/>
    <property type="match status" value="1"/>
</dbReference>
<reference evidence="6 7" key="1">
    <citation type="submission" date="2020-01" db="EMBL/GenBank/DDBJ databases">
        <title>Natronorubrum sp. JWXQ-INN 674 isolated from Inner Mongolia Autonomous Region of China.</title>
        <authorList>
            <person name="Xue Q."/>
        </authorList>
    </citation>
    <scope>NUCLEOTIDE SEQUENCE [LARGE SCALE GENOMIC DNA]</scope>
    <source>
        <strain evidence="6 7">JWXQ-INN-674</strain>
    </source>
</reference>
<protein>
    <submittedName>
        <fullName evidence="6">Metal-dependent transcriptional regulator</fullName>
    </submittedName>
</protein>
<sequence length="223" mass="25061">MDLSPIAEDYLKTIYHLEDENGRPVRTGDISTALDVTSPTVTSMLDSLDERELVDYTPYKGVELTDRGTETVLQLVRNHRLLETFLMEHLDYSWSAVHDEADCLEHYVSDEFTRRLATFLGEPVTDPHGDLIPDSDLKMPEKSPYTALTEYEPGDTVTVEQVPHRDPDVRDYLSRHRIGPGTQLVVDEVSSIDLVTVVPSTTETSVALPTHVARRIGARVVTK</sequence>
<accession>A0A6B0VNA9</accession>
<dbReference type="GO" id="GO:0003677">
    <property type="term" value="F:DNA binding"/>
    <property type="evidence" value="ECO:0007669"/>
    <property type="project" value="UniProtKB-KW"/>
</dbReference>
<dbReference type="InterPro" id="IPR001367">
    <property type="entry name" value="Fe_dep_repressor"/>
</dbReference>
<dbReference type="EMBL" id="WUYX01000027">
    <property type="protein sequence ID" value="MXV62049.1"/>
    <property type="molecule type" value="Genomic_DNA"/>
</dbReference>
<dbReference type="SMART" id="SM00529">
    <property type="entry name" value="HTH_DTXR"/>
    <property type="match status" value="1"/>
</dbReference>